<name>A0A9D6Z2T0_9BACT</name>
<evidence type="ECO:0000256" key="11">
    <source>
        <dbReference type="ARBA" id="ARBA00023141"/>
    </source>
</evidence>
<dbReference type="InterPro" id="IPR015890">
    <property type="entry name" value="Chorismate_C"/>
</dbReference>
<dbReference type="GO" id="GO:0004049">
    <property type="term" value="F:anthranilate synthase activity"/>
    <property type="evidence" value="ECO:0007669"/>
    <property type="project" value="UniProtKB-EC"/>
</dbReference>
<evidence type="ECO:0000256" key="15">
    <source>
        <dbReference type="RuleBase" id="RU364045"/>
    </source>
</evidence>
<comment type="similarity">
    <text evidence="3 15">Belongs to the anthranilate synthase component I family.</text>
</comment>
<evidence type="ECO:0000313" key="19">
    <source>
        <dbReference type="Proteomes" id="UP000807825"/>
    </source>
</evidence>
<proteinExistence type="inferred from homology"/>
<dbReference type="EMBL" id="JACRDE010000622">
    <property type="protein sequence ID" value="MBI5252553.1"/>
    <property type="molecule type" value="Genomic_DNA"/>
</dbReference>
<dbReference type="GO" id="GO:0046872">
    <property type="term" value="F:metal ion binding"/>
    <property type="evidence" value="ECO:0007669"/>
    <property type="project" value="UniProtKB-KW"/>
</dbReference>
<evidence type="ECO:0000256" key="4">
    <source>
        <dbReference type="ARBA" id="ARBA00011575"/>
    </source>
</evidence>
<comment type="cofactor">
    <cofactor evidence="1 15">
        <name>Mg(2+)</name>
        <dbReference type="ChEBI" id="CHEBI:18420"/>
    </cofactor>
</comment>
<dbReference type="GO" id="GO:0000162">
    <property type="term" value="P:L-tryptophan biosynthetic process"/>
    <property type="evidence" value="ECO:0007669"/>
    <property type="project" value="UniProtKB-KW"/>
</dbReference>
<evidence type="ECO:0000256" key="13">
    <source>
        <dbReference type="ARBA" id="ARBA00025634"/>
    </source>
</evidence>
<evidence type="ECO:0000256" key="14">
    <source>
        <dbReference type="ARBA" id="ARBA00047683"/>
    </source>
</evidence>
<dbReference type="InterPro" id="IPR006805">
    <property type="entry name" value="Anth_synth_I_N"/>
</dbReference>
<dbReference type="NCBIfam" id="TIGR00564">
    <property type="entry name" value="trpE_most"/>
    <property type="match status" value="1"/>
</dbReference>
<evidence type="ECO:0000256" key="2">
    <source>
        <dbReference type="ARBA" id="ARBA00004873"/>
    </source>
</evidence>
<evidence type="ECO:0000256" key="7">
    <source>
        <dbReference type="ARBA" id="ARBA00022605"/>
    </source>
</evidence>
<dbReference type="InterPro" id="IPR005801">
    <property type="entry name" value="ADC_synthase"/>
</dbReference>
<dbReference type="SUPFAM" id="SSF56322">
    <property type="entry name" value="ADC synthase"/>
    <property type="match status" value="1"/>
</dbReference>
<dbReference type="AlphaFoldDB" id="A0A9D6Z2T0"/>
<evidence type="ECO:0000259" key="16">
    <source>
        <dbReference type="Pfam" id="PF00425"/>
    </source>
</evidence>
<dbReference type="Pfam" id="PF00425">
    <property type="entry name" value="Chorismate_bind"/>
    <property type="match status" value="1"/>
</dbReference>
<dbReference type="Gene3D" id="3.60.120.10">
    <property type="entry name" value="Anthranilate synthase"/>
    <property type="match status" value="1"/>
</dbReference>
<evidence type="ECO:0000256" key="12">
    <source>
        <dbReference type="ARBA" id="ARBA00023239"/>
    </source>
</evidence>
<dbReference type="PRINTS" id="PR00095">
    <property type="entry name" value="ANTSNTHASEI"/>
</dbReference>
<dbReference type="PANTHER" id="PTHR11236">
    <property type="entry name" value="AMINOBENZOATE/ANTHRANILATE SYNTHASE"/>
    <property type="match status" value="1"/>
</dbReference>
<accession>A0A9D6Z2T0</accession>
<keyword evidence="7 15" id="KW-0028">Amino-acid biosynthesis</keyword>
<evidence type="ECO:0000259" key="17">
    <source>
        <dbReference type="Pfam" id="PF04715"/>
    </source>
</evidence>
<keyword evidence="8 15" id="KW-0479">Metal-binding</keyword>
<keyword evidence="9 15" id="KW-0822">Tryptophan biosynthesis</keyword>
<protein>
    <recommendedName>
        <fullName evidence="6 15">Anthranilate synthase component 1</fullName>
        <ecNumber evidence="5 15">4.1.3.27</ecNumber>
    </recommendedName>
</protein>
<evidence type="ECO:0000256" key="9">
    <source>
        <dbReference type="ARBA" id="ARBA00022822"/>
    </source>
</evidence>
<comment type="subunit">
    <text evidence="4 15">Heterotetramer consisting of two non-identical subunits: a beta subunit (TrpG) and a large alpha subunit (TrpE).</text>
</comment>
<keyword evidence="12 15" id="KW-0456">Lyase</keyword>
<comment type="function">
    <text evidence="13 15">Part of a heterotetrameric complex that catalyzes the two-step biosynthesis of anthranilate, an intermediate in the biosynthesis of L-tryptophan. In the first step, the glutamine-binding beta subunit (TrpG) of anthranilate synthase (AS) provides the glutamine amidotransferase activity which generates ammonia as a substrate that, along with chorismate, is used in the second step, catalyzed by the large alpha subunit of AS (TrpE) to produce anthranilate. In the absence of TrpG, TrpE can synthesize anthranilate directly from chorismate and high concentrations of ammonia.</text>
</comment>
<feature type="domain" description="Anthranilate synthase component I N-terminal" evidence="17">
    <location>
        <begin position="28"/>
        <end position="169"/>
    </location>
</feature>
<evidence type="ECO:0000256" key="6">
    <source>
        <dbReference type="ARBA" id="ARBA00020653"/>
    </source>
</evidence>
<evidence type="ECO:0000256" key="8">
    <source>
        <dbReference type="ARBA" id="ARBA00022723"/>
    </source>
</evidence>
<keyword evidence="11 15" id="KW-0057">Aromatic amino acid biosynthesis</keyword>
<evidence type="ECO:0000256" key="5">
    <source>
        <dbReference type="ARBA" id="ARBA00012266"/>
    </source>
</evidence>
<comment type="caution">
    <text evidence="18">The sequence shown here is derived from an EMBL/GenBank/DDBJ whole genome shotgun (WGS) entry which is preliminary data.</text>
</comment>
<feature type="domain" description="Chorismate-utilising enzyme C-terminal" evidence="16">
    <location>
        <begin position="224"/>
        <end position="477"/>
    </location>
</feature>
<keyword evidence="10 15" id="KW-0460">Magnesium</keyword>
<dbReference type="PANTHER" id="PTHR11236:SF48">
    <property type="entry name" value="ISOCHORISMATE SYNTHASE MENF"/>
    <property type="match status" value="1"/>
</dbReference>
<gene>
    <name evidence="15 18" type="primary">trpE</name>
    <name evidence="18" type="ORF">HY912_23915</name>
</gene>
<sequence length="496" mass="55126">MIRPDYTDFERLSSQGNLIPMFVDIPGDLNTPVSAFMKIDDGQTSFLLESVEGGERWARYSCLGSEPRMVIRSRNGRNEIVENGQVTDSGLPGDPTLTIKELLSRFRPVGIPGLPDFFGGAVGFLGYDVVRHFENIPDMGKPDPGFYDAVFMITRDMVMFDNFAHRIFLITTISPEEYPSVKAAYSEGVNRLRKLQDRLDGPLPASVRAKPSSNGQVFESNMSESKFQEMVLHAKSHIRAGDIIQVVLSQRFQGEIGCDGLDVYRGLRMINPSPYMFFLRLGDEVLAGSSPEVMVRLRRDEAVVRPIAGTRPRGDTPERDSELEQELLNDTKELAEHVMLVDLARNDLGRIAQPGSVLVDEFKIVERYSHVMHMVSNVRATIAEGFDAFDVLRATFPAGTLSGAPKIRAMEIIEDLEPDHRGPYGGCVGYFSYSGSMDMGITIRTVMMKGTRAYFQAGAGIVADSVPEMEYRETLKKAEAMKKALKTAANLNGRLK</sequence>
<dbReference type="Pfam" id="PF04715">
    <property type="entry name" value="Anth_synt_I_N"/>
    <property type="match status" value="1"/>
</dbReference>
<dbReference type="EC" id="4.1.3.27" evidence="5 15"/>
<evidence type="ECO:0000256" key="3">
    <source>
        <dbReference type="ARBA" id="ARBA00009562"/>
    </source>
</evidence>
<evidence type="ECO:0000256" key="1">
    <source>
        <dbReference type="ARBA" id="ARBA00001946"/>
    </source>
</evidence>
<organism evidence="18 19">
    <name type="scientific">Desulfomonile tiedjei</name>
    <dbReference type="NCBI Taxonomy" id="2358"/>
    <lineage>
        <taxon>Bacteria</taxon>
        <taxon>Pseudomonadati</taxon>
        <taxon>Thermodesulfobacteriota</taxon>
        <taxon>Desulfomonilia</taxon>
        <taxon>Desulfomonilales</taxon>
        <taxon>Desulfomonilaceae</taxon>
        <taxon>Desulfomonile</taxon>
    </lineage>
</organism>
<evidence type="ECO:0000256" key="10">
    <source>
        <dbReference type="ARBA" id="ARBA00022842"/>
    </source>
</evidence>
<comment type="pathway">
    <text evidence="2 15">Amino-acid biosynthesis; L-tryptophan biosynthesis; L-tryptophan from chorismate: step 1/5.</text>
</comment>
<dbReference type="InterPro" id="IPR019999">
    <property type="entry name" value="Anth_synth_I-like"/>
</dbReference>
<comment type="catalytic activity">
    <reaction evidence="14 15">
        <text>chorismate + L-glutamine = anthranilate + pyruvate + L-glutamate + H(+)</text>
        <dbReference type="Rhea" id="RHEA:21732"/>
        <dbReference type="ChEBI" id="CHEBI:15361"/>
        <dbReference type="ChEBI" id="CHEBI:15378"/>
        <dbReference type="ChEBI" id="CHEBI:16567"/>
        <dbReference type="ChEBI" id="CHEBI:29748"/>
        <dbReference type="ChEBI" id="CHEBI:29985"/>
        <dbReference type="ChEBI" id="CHEBI:58359"/>
        <dbReference type="EC" id="4.1.3.27"/>
    </reaction>
</comment>
<dbReference type="InterPro" id="IPR005256">
    <property type="entry name" value="Anth_synth_I_PabB"/>
</dbReference>
<evidence type="ECO:0000313" key="18">
    <source>
        <dbReference type="EMBL" id="MBI5252553.1"/>
    </source>
</evidence>
<dbReference type="Proteomes" id="UP000807825">
    <property type="component" value="Unassembled WGS sequence"/>
</dbReference>
<reference evidence="18" key="1">
    <citation type="submission" date="2020-07" db="EMBL/GenBank/DDBJ databases">
        <title>Huge and variable diversity of episymbiotic CPR bacteria and DPANN archaea in groundwater ecosystems.</title>
        <authorList>
            <person name="He C.Y."/>
            <person name="Keren R."/>
            <person name="Whittaker M."/>
            <person name="Farag I.F."/>
            <person name="Doudna J."/>
            <person name="Cate J.H.D."/>
            <person name="Banfield J.F."/>
        </authorList>
    </citation>
    <scope>NUCLEOTIDE SEQUENCE</scope>
    <source>
        <strain evidence="18">NC_groundwater_1664_Pr3_B-0.1um_52_9</strain>
    </source>
</reference>